<feature type="transmembrane region" description="Helical" evidence="1">
    <location>
        <begin position="293"/>
        <end position="315"/>
    </location>
</feature>
<name>A0A0N5AGS4_9BILA</name>
<dbReference type="AlphaFoldDB" id="A0A0N5AGS4"/>
<keyword evidence="1" id="KW-1133">Transmembrane helix</keyword>
<feature type="transmembrane region" description="Helical" evidence="1">
    <location>
        <begin position="228"/>
        <end position="250"/>
    </location>
</feature>
<protein>
    <submittedName>
        <fullName evidence="4">Neur_chan_LBD domain-containing protein</fullName>
    </submittedName>
</protein>
<dbReference type="STRING" id="451379.A0A0N5AGS4"/>
<dbReference type="Proteomes" id="UP000046393">
    <property type="component" value="Unplaced"/>
</dbReference>
<keyword evidence="3" id="KW-1185">Reference proteome</keyword>
<accession>A0A0N5AGS4</accession>
<keyword evidence="1" id="KW-0812">Transmembrane</keyword>
<feature type="transmembrane region" description="Helical" evidence="1">
    <location>
        <begin position="257"/>
        <end position="273"/>
    </location>
</feature>
<dbReference type="GO" id="GO:0016020">
    <property type="term" value="C:membrane"/>
    <property type="evidence" value="ECO:0007669"/>
    <property type="project" value="InterPro"/>
</dbReference>
<dbReference type="WBParaSite" id="SMUV_0000354201-mRNA-1">
    <property type="protein sequence ID" value="SMUV_0000354201-mRNA-1"/>
    <property type="gene ID" value="SMUV_0000354201"/>
</dbReference>
<evidence type="ECO:0000256" key="2">
    <source>
        <dbReference type="SAM" id="SignalP"/>
    </source>
</evidence>
<dbReference type="Gene3D" id="1.20.58.390">
    <property type="entry name" value="Neurotransmitter-gated ion-channel transmembrane domain"/>
    <property type="match status" value="1"/>
</dbReference>
<organism evidence="3 4">
    <name type="scientific">Syphacia muris</name>
    <dbReference type="NCBI Taxonomy" id="451379"/>
    <lineage>
        <taxon>Eukaryota</taxon>
        <taxon>Metazoa</taxon>
        <taxon>Ecdysozoa</taxon>
        <taxon>Nematoda</taxon>
        <taxon>Chromadorea</taxon>
        <taxon>Rhabditida</taxon>
        <taxon>Spirurina</taxon>
        <taxon>Oxyuridomorpha</taxon>
        <taxon>Oxyuroidea</taxon>
        <taxon>Oxyuridae</taxon>
        <taxon>Syphacia</taxon>
    </lineage>
</organism>
<evidence type="ECO:0000313" key="4">
    <source>
        <dbReference type="WBParaSite" id="SMUV_0000354201-mRNA-1"/>
    </source>
</evidence>
<keyword evidence="2" id="KW-0732">Signal</keyword>
<feature type="signal peptide" evidence="2">
    <location>
        <begin position="1"/>
        <end position="30"/>
    </location>
</feature>
<proteinExistence type="predicted"/>
<dbReference type="GO" id="GO:0006811">
    <property type="term" value="P:monoatomic ion transport"/>
    <property type="evidence" value="ECO:0007669"/>
    <property type="project" value="InterPro"/>
</dbReference>
<dbReference type="SUPFAM" id="SSF90112">
    <property type="entry name" value="Neurotransmitter-gated ion-channel transmembrane pore"/>
    <property type="match status" value="1"/>
</dbReference>
<feature type="chain" id="PRO_5005893037" evidence="2">
    <location>
        <begin position="31"/>
        <end position="355"/>
    </location>
</feature>
<evidence type="ECO:0000313" key="3">
    <source>
        <dbReference type="Proteomes" id="UP000046393"/>
    </source>
</evidence>
<dbReference type="InterPro" id="IPR036719">
    <property type="entry name" value="Neuro-gated_channel_TM_sf"/>
</dbReference>
<sequence length="355" mass="40545">MAFCLINPTIISLKLWLFLIFALFISPVRCCSDDGVIEEAFMERWLNITDSEKVVKTNFAIILQHMELSRSAESVHLIAQSIIKIHDLSFCAVNCSKYSNFQNFSSDVTVYNGENFRSKAKQATFIINGTILISERFEVDLPCSAHSFDYPFGSVLCIGYFVNGNKNIVLQWDEYITQHPFVGDLPIVNVNDMTLSYFAFPQLRASEASDGVTKMVMELDFVPDLNKIIFLFYFPTGLIVFICWLSFLLGPLINARAIMNVGSLALLYLHYIANIANLPETYGITAIGVWEVAMVIFVIIALLELVVVSFMGSFGRSKQLLRHSKKKRLQRCRYDMEPLYEELNEYRQSNKYVKL</sequence>
<dbReference type="InterPro" id="IPR038050">
    <property type="entry name" value="Neuro_actylchol_rec"/>
</dbReference>
<reference evidence="4" key="1">
    <citation type="submission" date="2017-02" db="UniProtKB">
        <authorList>
            <consortium name="WormBaseParasite"/>
        </authorList>
    </citation>
    <scope>IDENTIFICATION</scope>
</reference>
<keyword evidence="1" id="KW-0472">Membrane</keyword>
<evidence type="ECO:0000256" key="1">
    <source>
        <dbReference type="SAM" id="Phobius"/>
    </source>
</evidence>